<protein>
    <submittedName>
        <fullName evidence="2">Uncharacterized protein</fullName>
    </submittedName>
</protein>
<dbReference type="CTD" id="9806778"/>
<organism evidence="3">
    <name type="scientific">Caenorhabditis remanei</name>
    <name type="common">Caenorhabditis vulgaris</name>
    <dbReference type="NCBI Taxonomy" id="31234"/>
    <lineage>
        <taxon>Eukaryota</taxon>
        <taxon>Metazoa</taxon>
        <taxon>Ecdysozoa</taxon>
        <taxon>Nematoda</taxon>
        <taxon>Chromadorea</taxon>
        <taxon>Rhabditida</taxon>
        <taxon>Rhabditina</taxon>
        <taxon>Rhabditomorpha</taxon>
        <taxon>Rhabditoidea</taxon>
        <taxon>Rhabditidae</taxon>
        <taxon>Peloderinae</taxon>
        <taxon>Caenorhabditis</taxon>
    </lineage>
</organism>
<keyword evidence="3" id="KW-1185">Reference proteome</keyword>
<sequence>MLMFSSPSHLFLAAMLVISCFHVAHAGTWLSFNDFKEDGLGEPSRRLGDVVSLCKETQKRLAKRAQMGERVIRAQQENEAICRLLMKMVSPSVCLCVRGKCPDVRISVCVSEYPDVRISSQ</sequence>
<dbReference type="GeneID" id="9806778"/>
<gene>
    <name evidence="2" type="ORF">CRE_18127</name>
</gene>
<dbReference type="KEGG" id="crq:GCK72_007930"/>
<accession>E3N324</accession>
<dbReference type="EMBL" id="DS268517">
    <property type="protein sequence ID" value="EFO84459.1"/>
    <property type="molecule type" value="Genomic_DNA"/>
</dbReference>
<evidence type="ECO:0000313" key="3">
    <source>
        <dbReference type="Proteomes" id="UP000008281"/>
    </source>
</evidence>
<feature type="chain" id="PRO_5003177867" evidence="1">
    <location>
        <begin position="27"/>
        <end position="121"/>
    </location>
</feature>
<evidence type="ECO:0000256" key="1">
    <source>
        <dbReference type="SAM" id="SignalP"/>
    </source>
</evidence>
<dbReference type="InParanoid" id="E3N324"/>
<dbReference type="OrthoDB" id="5780302at2759"/>
<reference evidence="2" key="1">
    <citation type="submission" date="2007-07" db="EMBL/GenBank/DDBJ databases">
        <title>PCAP assembly of the Caenorhabditis remanei genome.</title>
        <authorList>
            <consortium name="The Caenorhabditis remanei Sequencing Consortium"/>
            <person name="Wilson R.K."/>
        </authorList>
    </citation>
    <scope>NUCLEOTIDE SEQUENCE [LARGE SCALE GENOMIC DNA]</scope>
    <source>
        <strain evidence="2">PB4641</strain>
    </source>
</reference>
<dbReference type="FunCoup" id="E3N324">
    <property type="interactions" value="478"/>
</dbReference>
<dbReference type="OMA" id="CKETQKR"/>
<dbReference type="RefSeq" id="XP_003097166.2">
    <property type="nucleotide sequence ID" value="XM_003097118.2"/>
</dbReference>
<evidence type="ECO:0000313" key="2">
    <source>
        <dbReference type="EMBL" id="EFO84459.1"/>
    </source>
</evidence>
<dbReference type="AlphaFoldDB" id="E3N324"/>
<name>E3N324_CAERE</name>
<feature type="signal peptide" evidence="1">
    <location>
        <begin position="1"/>
        <end position="26"/>
    </location>
</feature>
<dbReference type="eggNOG" id="ENOG502TIJS">
    <property type="taxonomic scope" value="Eukaryota"/>
</dbReference>
<dbReference type="Proteomes" id="UP000008281">
    <property type="component" value="Unassembled WGS sequence"/>
</dbReference>
<dbReference type="HOGENOM" id="CLU_165687_0_0_1"/>
<keyword evidence="1" id="KW-0732">Signal</keyword>
<proteinExistence type="predicted"/>